<evidence type="ECO:0000256" key="1">
    <source>
        <dbReference type="ARBA" id="ARBA00001970"/>
    </source>
</evidence>
<keyword evidence="19" id="KW-1185">Reference proteome</keyword>
<dbReference type="GO" id="GO:0071949">
    <property type="term" value="F:FAD binding"/>
    <property type="evidence" value="ECO:0007669"/>
    <property type="project" value="TreeGrafter"/>
</dbReference>
<dbReference type="FunFam" id="1.10.490.10:FF:000003">
    <property type="entry name" value="Flavohemoprotein"/>
    <property type="match status" value="1"/>
</dbReference>
<dbReference type="EMBL" id="CH408162">
    <property type="protein sequence ID" value="EDK41701.2"/>
    <property type="molecule type" value="Genomic_DNA"/>
</dbReference>
<dbReference type="InterPro" id="IPR039261">
    <property type="entry name" value="FNR_nucleotide-bd"/>
</dbReference>
<name>A5DR98_PICGU</name>
<comment type="catalytic activity">
    <reaction evidence="15">
        <text>2 nitric oxide + NADPH + 2 O2 = 2 nitrate + NADP(+) + H(+)</text>
        <dbReference type="Rhea" id="RHEA:19465"/>
        <dbReference type="ChEBI" id="CHEBI:15378"/>
        <dbReference type="ChEBI" id="CHEBI:15379"/>
        <dbReference type="ChEBI" id="CHEBI:16480"/>
        <dbReference type="ChEBI" id="CHEBI:17632"/>
        <dbReference type="ChEBI" id="CHEBI:57783"/>
        <dbReference type="ChEBI" id="CHEBI:58349"/>
        <dbReference type="EC" id="1.14.12.17"/>
    </reaction>
</comment>
<evidence type="ECO:0000256" key="5">
    <source>
        <dbReference type="ARBA" id="ARBA00022575"/>
    </source>
</evidence>
<comment type="cofactor">
    <cofactor evidence="1">
        <name>heme b</name>
        <dbReference type="ChEBI" id="CHEBI:60344"/>
    </cofactor>
</comment>
<dbReference type="Pfam" id="PF00970">
    <property type="entry name" value="FAD_binding_6"/>
    <property type="match status" value="1"/>
</dbReference>
<dbReference type="Proteomes" id="UP000001997">
    <property type="component" value="Unassembled WGS sequence"/>
</dbReference>
<evidence type="ECO:0000256" key="2">
    <source>
        <dbReference type="ARBA" id="ARBA00001974"/>
    </source>
</evidence>
<reference evidence="18 19" key="1">
    <citation type="journal article" date="2009" name="Nature">
        <title>Evolution of pathogenicity and sexual reproduction in eight Candida genomes.</title>
        <authorList>
            <person name="Butler G."/>
            <person name="Rasmussen M.D."/>
            <person name="Lin M.F."/>
            <person name="Santos M.A."/>
            <person name="Sakthikumar S."/>
            <person name="Munro C.A."/>
            <person name="Rheinbay E."/>
            <person name="Grabherr M."/>
            <person name="Forche A."/>
            <person name="Reedy J.L."/>
            <person name="Agrafioti I."/>
            <person name="Arnaud M.B."/>
            <person name="Bates S."/>
            <person name="Brown A.J."/>
            <person name="Brunke S."/>
            <person name="Costanzo M.C."/>
            <person name="Fitzpatrick D.A."/>
            <person name="de Groot P.W."/>
            <person name="Harris D."/>
            <person name="Hoyer L.L."/>
            <person name="Hube B."/>
            <person name="Klis F.M."/>
            <person name="Kodira C."/>
            <person name="Lennard N."/>
            <person name="Logue M.E."/>
            <person name="Martin R."/>
            <person name="Neiman A.M."/>
            <person name="Nikolaou E."/>
            <person name="Quail M.A."/>
            <person name="Quinn J."/>
            <person name="Santos M.C."/>
            <person name="Schmitzberger F.F."/>
            <person name="Sherlock G."/>
            <person name="Shah P."/>
            <person name="Silverstein K.A."/>
            <person name="Skrzypek M.S."/>
            <person name="Soll D."/>
            <person name="Staggs R."/>
            <person name="Stansfield I."/>
            <person name="Stumpf M.P."/>
            <person name="Sudbery P.E."/>
            <person name="Srikantha T."/>
            <person name="Zeng Q."/>
            <person name="Berman J."/>
            <person name="Berriman M."/>
            <person name="Heitman J."/>
            <person name="Gow N.A."/>
            <person name="Lorenz M.C."/>
            <person name="Birren B.W."/>
            <person name="Kellis M."/>
            <person name="Cuomo C.A."/>
        </authorList>
    </citation>
    <scope>NUCLEOTIDE SEQUENCE [LARGE SCALE GENOMIC DNA]</scope>
    <source>
        <strain evidence="19">ATCC 6260 / CBS 566 / DSM 6381 / JCM 1539 / NBRC 10279 / NRRL Y-324</strain>
    </source>
</reference>
<evidence type="ECO:0000256" key="11">
    <source>
        <dbReference type="ARBA" id="ARBA00023002"/>
    </source>
</evidence>
<comment type="similarity">
    <text evidence="3">In the C-terminal section; belongs to the flavoprotein pyridine nucleotide cytochrome reductase family.</text>
</comment>
<dbReference type="FunFam" id="2.40.30.10:FF:000034">
    <property type="entry name" value="Flavohemoprotein"/>
    <property type="match status" value="1"/>
</dbReference>
<keyword evidence="12" id="KW-0408">Iron</keyword>
<keyword evidence="7" id="KW-0285">Flavoprotein</keyword>
<dbReference type="GO" id="GO:0046210">
    <property type="term" value="P:nitric oxide catabolic process"/>
    <property type="evidence" value="ECO:0007669"/>
    <property type="project" value="TreeGrafter"/>
</dbReference>
<keyword evidence="8" id="KW-0479">Metal-binding</keyword>
<keyword evidence="10" id="KW-0521">NADP</keyword>
<organism evidence="18 19">
    <name type="scientific">Meyerozyma guilliermondii (strain ATCC 6260 / CBS 566 / DSM 6381 / JCM 1539 / NBRC 10279 / NRRL Y-324)</name>
    <name type="common">Yeast</name>
    <name type="synonym">Candida guilliermondii</name>
    <dbReference type="NCBI Taxonomy" id="294746"/>
    <lineage>
        <taxon>Eukaryota</taxon>
        <taxon>Fungi</taxon>
        <taxon>Dikarya</taxon>
        <taxon>Ascomycota</taxon>
        <taxon>Saccharomycotina</taxon>
        <taxon>Pichiomycetes</taxon>
        <taxon>Debaryomycetaceae</taxon>
        <taxon>Meyerozyma</taxon>
    </lineage>
</organism>
<dbReference type="InterPro" id="IPR017927">
    <property type="entry name" value="FAD-bd_FR_type"/>
</dbReference>
<evidence type="ECO:0000256" key="13">
    <source>
        <dbReference type="ARBA" id="ARBA00023027"/>
    </source>
</evidence>
<dbReference type="Gene3D" id="2.40.30.10">
    <property type="entry name" value="Translation factors"/>
    <property type="match status" value="1"/>
</dbReference>
<dbReference type="InterPro" id="IPR008333">
    <property type="entry name" value="Cbr1-like_FAD-bd_dom"/>
</dbReference>
<keyword evidence="13" id="KW-0520">NAD</keyword>
<dbReference type="GO" id="GO:0008941">
    <property type="term" value="F:nitric oxide dioxygenase NAD(P)H activity"/>
    <property type="evidence" value="ECO:0007669"/>
    <property type="project" value="UniProtKB-EC"/>
</dbReference>
<gene>
    <name evidence="18" type="ORF">PGUG_05799</name>
</gene>
<evidence type="ECO:0000256" key="10">
    <source>
        <dbReference type="ARBA" id="ARBA00022857"/>
    </source>
</evidence>
<proteinExistence type="inferred from homology"/>
<evidence type="ECO:0000256" key="9">
    <source>
        <dbReference type="ARBA" id="ARBA00022827"/>
    </source>
</evidence>
<keyword evidence="11" id="KW-0560">Oxidoreductase</keyword>
<protein>
    <recommendedName>
        <fullName evidence="4">nitric oxide dioxygenase</fullName>
        <ecNumber evidence="4">1.14.12.17</ecNumber>
    </recommendedName>
</protein>
<evidence type="ECO:0000259" key="16">
    <source>
        <dbReference type="PROSITE" id="PS01033"/>
    </source>
</evidence>
<evidence type="ECO:0000256" key="12">
    <source>
        <dbReference type="ARBA" id="ARBA00023004"/>
    </source>
</evidence>
<dbReference type="Gene3D" id="1.10.490.10">
    <property type="entry name" value="Globins"/>
    <property type="match status" value="1"/>
</dbReference>
<dbReference type="PANTHER" id="PTHR43396">
    <property type="entry name" value="FLAVOHEMOPROTEIN"/>
    <property type="match status" value="1"/>
</dbReference>
<dbReference type="InterPro" id="IPR009050">
    <property type="entry name" value="Globin-like_sf"/>
</dbReference>
<dbReference type="KEGG" id="pgu:PGUG_05799"/>
<accession>A5DR98</accession>
<keyword evidence="9" id="KW-0274">FAD</keyword>
<evidence type="ECO:0000256" key="6">
    <source>
        <dbReference type="ARBA" id="ARBA00022617"/>
    </source>
</evidence>
<dbReference type="GO" id="GO:0046872">
    <property type="term" value="F:metal ion binding"/>
    <property type="evidence" value="ECO:0007669"/>
    <property type="project" value="UniProtKB-KW"/>
</dbReference>
<dbReference type="InterPro" id="IPR000971">
    <property type="entry name" value="Globin"/>
</dbReference>
<dbReference type="CDD" id="cd19754">
    <property type="entry name" value="FHb_fungal-globin"/>
    <property type="match status" value="1"/>
</dbReference>
<keyword evidence="5" id="KW-0216">Detoxification</keyword>
<sequence length="393" mass="44523">MTKAANQVYTIQQLSPEQVNIVKASVPILKASGQELTKNFYQKMLSSYPEVKPFFNESDQKSLRQPKILAFALLKYAENIENLEPLTGFVQQIVTKHVGLQVKPEHYPIVGTCLLNTMENMLGELATPEFLQAWATAYGNLARLLINAEDTCYQKQPWNGFKEFTIEKIQNEASDVKSVYFSPTDKSAIATPQRGQYVCIRWKLPGSEFEKSREYSLSEFPTENHYRISVRKLEGGQISSHIHEQLKVGDKIRVASPGGSFTYHENDPSVEMLVYVGGIGITPLVSIIEQALSKGRKVKMYNSNRSESHRPFGEWLSQLAAKYPNFTVTDFYSDAENSNRLQSSDFDFIVPNQKYDVYLLGPSGYMHFVNDELAKRGSVNFNIYSETFGPTEV</sequence>
<dbReference type="GO" id="GO:0020037">
    <property type="term" value="F:heme binding"/>
    <property type="evidence" value="ECO:0007669"/>
    <property type="project" value="InterPro"/>
</dbReference>
<dbReference type="CDD" id="cd06184">
    <property type="entry name" value="flavohem_like_fad_nad_binding"/>
    <property type="match status" value="1"/>
</dbReference>
<evidence type="ECO:0000256" key="7">
    <source>
        <dbReference type="ARBA" id="ARBA00022630"/>
    </source>
</evidence>
<dbReference type="eggNOG" id="KOG3378">
    <property type="taxonomic scope" value="Eukaryota"/>
</dbReference>
<dbReference type="HOGENOM" id="CLU_003827_12_0_1"/>
<comment type="catalytic activity">
    <reaction evidence="14">
        <text>2 nitric oxide + NADH + 2 O2 = 2 nitrate + NAD(+) + H(+)</text>
        <dbReference type="Rhea" id="RHEA:19469"/>
        <dbReference type="ChEBI" id="CHEBI:15378"/>
        <dbReference type="ChEBI" id="CHEBI:15379"/>
        <dbReference type="ChEBI" id="CHEBI:16480"/>
        <dbReference type="ChEBI" id="CHEBI:17632"/>
        <dbReference type="ChEBI" id="CHEBI:57540"/>
        <dbReference type="ChEBI" id="CHEBI:57945"/>
        <dbReference type="EC" id="1.14.12.17"/>
    </reaction>
</comment>
<dbReference type="PROSITE" id="PS01033">
    <property type="entry name" value="GLOBIN"/>
    <property type="match status" value="1"/>
</dbReference>
<dbReference type="VEuPathDB" id="FungiDB:PGUG_05799"/>
<keyword evidence="6" id="KW-0349">Heme</keyword>
<dbReference type="OMA" id="KLERMCN"/>
<evidence type="ECO:0000256" key="15">
    <source>
        <dbReference type="ARBA" id="ARBA00049433"/>
    </source>
</evidence>
<dbReference type="InterPro" id="IPR017938">
    <property type="entry name" value="Riboflavin_synthase-like_b-brl"/>
</dbReference>
<evidence type="ECO:0000256" key="3">
    <source>
        <dbReference type="ARBA" id="ARBA00006401"/>
    </source>
</evidence>
<dbReference type="InParanoid" id="A5DR98"/>
<dbReference type="SUPFAM" id="SSF63380">
    <property type="entry name" value="Riboflavin synthase domain-like"/>
    <property type="match status" value="1"/>
</dbReference>
<dbReference type="EC" id="1.14.12.17" evidence="4"/>
<dbReference type="GeneID" id="5123860"/>
<feature type="domain" description="Globin" evidence="16">
    <location>
        <begin position="13"/>
        <end position="150"/>
    </location>
</feature>
<evidence type="ECO:0000256" key="8">
    <source>
        <dbReference type="ARBA" id="ARBA00022723"/>
    </source>
</evidence>
<dbReference type="Pfam" id="PF00042">
    <property type="entry name" value="Globin"/>
    <property type="match status" value="1"/>
</dbReference>
<dbReference type="SUPFAM" id="SSF52343">
    <property type="entry name" value="Ferredoxin reductase-like, C-terminal NADP-linked domain"/>
    <property type="match status" value="1"/>
</dbReference>
<dbReference type="SUPFAM" id="SSF46458">
    <property type="entry name" value="Globin-like"/>
    <property type="match status" value="1"/>
</dbReference>
<dbReference type="OrthoDB" id="436496at2759"/>
<evidence type="ECO:0000313" key="18">
    <source>
        <dbReference type="EMBL" id="EDK41701.2"/>
    </source>
</evidence>
<dbReference type="FunCoup" id="A5DR98">
    <property type="interactions" value="351"/>
</dbReference>
<dbReference type="Gene3D" id="3.40.50.80">
    <property type="entry name" value="Nucleotide-binding domain of ferredoxin-NADP reductase (FNR) module"/>
    <property type="match status" value="1"/>
</dbReference>
<dbReference type="AlphaFoldDB" id="A5DR98"/>
<dbReference type="GO" id="GO:0071500">
    <property type="term" value="P:cellular response to nitrosative stress"/>
    <property type="evidence" value="ECO:0007669"/>
    <property type="project" value="TreeGrafter"/>
</dbReference>
<comment type="cofactor">
    <cofactor evidence="2">
        <name>FAD</name>
        <dbReference type="ChEBI" id="CHEBI:57692"/>
    </cofactor>
</comment>
<dbReference type="GO" id="GO:0009636">
    <property type="term" value="P:response to toxic substance"/>
    <property type="evidence" value="ECO:0007669"/>
    <property type="project" value="UniProtKB-KW"/>
</dbReference>
<evidence type="ECO:0000256" key="14">
    <source>
        <dbReference type="ARBA" id="ARBA00048649"/>
    </source>
</evidence>
<evidence type="ECO:0000313" key="19">
    <source>
        <dbReference type="Proteomes" id="UP000001997"/>
    </source>
</evidence>
<dbReference type="GO" id="GO:0019825">
    <property type="term" value="F:oxygen binding"/>
    <property type="evidence" value="ECO:0007669"/>
    <property type="project" value="InterPro"/>
</dbReference>
<evidence type="ECO:0000256" key="4">
    <source>
        <dbReference type="ARBA" id="ARBA00012229"/>
    </source>
</evidence>
<dbReference type="Pfam" id="PF00175">
    <property type="entry name" value="NAD_binding_1"/>
    <property type="match status" value="1"/>
</dbReference>
<dbReference type="RefSeq" id="XP_001482036.2">
    <property type="nucleotide sequence ID" value="XM_001481986.1"/>
</dbReference>
<dbReference type="PANTHER" id="PTHR43396:SF3">
    <property type="entry name" value="FLAVOHEMOPROTEIN"/>
    <property type="match status" value="1"/>
</dbReference>
<dbReference type="InterPro" id="IPR012292">
    <property type="entry name" value="Globin/Proto"/>
</dbReference>
<feature type="domain" description="FAD-binding FR-type" evidence="17">
    <location>
        <begin position="159"/>
        <end position="264"/>
    </location>
</feature>
<dbReference type="PRINTS" id="PR00409">
    <property type="entry name" value="PHDIOXRDTASE"/>
</dbReference>
<evidence type="ECO:0000259" key="17">
    <source>
        <dbReference type="PROSITE" id="PS51384"/>
    </source>
</evidence>
<dbReference type="PROSITE" id="PS51384">
    <property type="entry name" value="FAD_FR"/>
    <property type="match status" value="1"/>
</dbReference>
<dbReference type="InterPro" id="IPR001433">
    <property type="entry name" value="OxRdtase_FAD/NAD-bd"/>
</dbReference>